<evidence type="ECO:0000313" key="3">
    <source>
        <dbReference type="Proteomes" id="UP000290932"/>
    </source>
</evidence>
<sequence length="125" mass="14101">MSWQDIGITVITILFSVMLLPQLRDVVSRGIVLNFFSALFTAILSTLMCLIFATLELWLSVVGQSLVAAVWMALAYFSVKNVRDTVYPERTLWFVAGDFFAVWAMGVIFLASKGVRRIFSRNQPD</sequence>
<keyword evidence="1" id="KW-1133">Transmembrane helix</keyword>
<dbReference type="AlphaFoldDB" id="A0A498GZ39"/>
<feature type="transmembrane region" description="Helical" evidence="1">
    <location>
        <begin position="61"/>
        <end position="79"/>
    </location>
</feature>
<feature type="transmembrane region" description="Helical" evidence="1">
    <location>
        <begin position="91"/>
        <end position="111"/>
    </location>
</feature>
<evidence type="ECO:0000313" key="2">
    <source>
        <dbReference type="EMBL" id="RXE55663.1"/>
    </source>
</evidence>
<reference evidence="2 3" key="1">
    <citation type="journal article" date="2015" name="Int. J. Syst. Evol. Microbiol.">
        <title>Methanoculleus taiwanensis sp. nov., a methanogen isolated from deep marine sediment at the deformation front area near Taiwan.</title>
        <authorList>
            <person name="Weng C.Y."/>
            <person name="Chen S.C."/>
            <person name="Lai M.C."/>
            <person name="Wu S.Y."/>
            <person name="Lin S."/>
            <person name="Yang T.F."/>
            <person name="Chen P.C."/>
        </authorList>
    </citation>
    <scope>NUCLEOTIDE SEQUENCE [LARGE SCALE GENOMIC DNA]</scope>
    <source>
        <strain evidence="2 3">CYW4</strain>
    </source>
</reference>
<dbReference type="Proteomes" id="UP000290932">
    <property type="component" value="Unassembled WGS sequence"/>
</dbReference>
<keyword evidence="1" id="KW-0472">Membrane</keyword>
<dbReference type="EMBL" id="LHQS01000002">
    <property type="protein sequence ID" value="RXE55663.1"/>
    <property type="molecule type" value="Genomic_DNA"/>
</dbReference>
<name>A0A498GZ39_9EURY</name>
<dbReference type="RefSeq" id="WP_128693348.1">
    <property type="nucleotide sequence ID" value="NZ_LHQS01000002.1"/>
</dbReference>
<organism evidence="2 3">
    <name type="scientific">Methanoculleus taiwanensis</name>
    <dbReference type="NCBI Taxonomy" id="1550565"/>
    <lineage>
        <taxon>Archaea</taxon>
        <taxon>Methanobacteriati</taxon>
        <taxon>Methanobacteriota</taxon>
        <taxon>Stenosarchaea group</taxon>
        <taxon>Methanomicrobia</taxon>
        <taxon>Methanomicrobiales</taxon>
        <taxon>Methanomicrobiaceae</taxon>
        <taxon>Methanoculleus</taxon>
    </lineage>
</organism>
<accession>A0A498GZ39</accession>
<comment type="caution">
    <text evidence="2">The sequence shown here is derived from an EMBL/GenBank/DDBJ whole genome shotgun (WGS) entry which is preliminary data.</text>
</comment>
<keyword evidence="1" id="KW-0812">Transmembrane</keyword>
<proteinExistence type="predicted"/>
<dbReference type="OrthoDB" id="107011at2157"/>
<feature type="transmembrane region" description="Helical" evidence="1">
    <location>
        <begin position="35"/>
        <end position="55"/>
    </location>
</feature>
<evidence type="ECO:0000256" key="1">
    <source>
        <dbReference type="SAM" id="Phobius"/>
    </source>
</evidence>
<protein>
    <submittedName>
        <fullName evidence="2">Uncharacterized protein</fullName>
    </submittedName>
</protein>
<feature type="transmembrane region" description="Helical" evidence="1">
    <location>
        <begin position="6"/>
        <end position="23"/>
    </location>
</feature>
<keyword evidence="3" id="KW-1185">Reference proteome</keyword>
<gene>
    <name evidence="2" type="ORF">ABH15_05320</name>
</gene>